<dbReference type="Gene3D" id="3.20.20.140">
    <property type="entry name" value="Metal-dependent hydrolases"/>
    <property type="match status" value="1"/>
</dbReference>
<dbReference type="InterPro" id="IPR032466">
    <property type="entry name" value="Metal_Hydrolase"/>
</dbReference>
<accession>A0A8G2J412</accession>
<gene>
    <name evidence="2" type="ORF">E0H31_02115</name>
</gene>
<protein>
    <submittedName>
        <fullName evidence="2">2-pyrone-4,6-dicarboxylate hydrolase</fullName>
    </submittedName>
</protein>
<evidence type="ECO:0000313" key="3">
    <source>
        <dbReference type="Proteomes" id="UP000291866"/>
    </source>
</evidence>
<reference evidence="2 3" key="1">
    <citation type="submission" date="2019-02" db="EMBL/GenBank/DDBJ databases">
        <title>The competitiveness to form nodules shapes the capacities of Rhizobium leguminosarum sv viciae communities to promote symbiosis with specific hosts.</title>
        <authorList>
            <person name="Boivin S."/>
            <person name="Lepetit M."/>
        </authorList>
    </citation>
    <scope>NUCLEOTIDE SEQUENCE [LARGE SCALE GENOMIC DNA]</scope>
    <source>
        <strain evidence="2 3">SPF4F3</strain>
    </source>
</reference>
<feature type="domain" description="Amidohydrolase-related" evidence="1">
    <location>
        <begin position="9"/>
        <end position="274"/>
    </location>
</feature>
<comment type="caution">
    <text evidence="2">The sequence shown here is derived from an EMBL/GenBank/DDBJ whole genome shotgun (WGS) entry which is preliminary data.</text>
</comment>
<dbReference type="AlphaFoldDB" id="A0A8G2J412"/>
<dbReference type="InterPro" id="IPR006680">
    <property type="entry name" value="Amidohydro-rel"/>
</dbReference>
<proteinExistence type="predicted"/>
<sequence>MSIFEEAKIDCHAHVLDPAQFPYAEDAAYKPWGQEIGTTAQLVQVMQAYGTRHALLVQPNSGYGSDNSCMLDAIRRHPKLFKGVAIAALDAETATLRALRDEGIVGIALNPTFHGNAYYESASGLMEKLAKLDMFVQIQVEHDQLAMFRPWIEKIPVRVLIDHCGRPTPRDGLDYPGFETLLRLSDTGRVHVKLSGYAKFAGTAYPFEDTWPCLRALVGAFGLEQCMWASDWPYLRAADRQDYGPLLKLVEMLFPDAEDRRQILWETPRRLFGFGS</sequence>
<dbReference type="GO" id="GO:0016787">
    <property type="term" value="F:hydrolase activity"/>
    <property type="evidence" value="ECO:0007669"/>
    <property type="project" value="UniProtKB-KW"/>
</dbReference>
<name>A0A8G2J412_RHILV</name>
<evidence type="ECO:0000313" key="2">
    <source>
        <dbReference type="EMBL" id="TBX97724.1"/>
    </source>
</evidence>
<dbReference type="Proteomes" id="UP000291866">
    <property type="component" value="Unassembled WGS sequence"/>
</dbReference>
<organism evidence="2 3">
    <name type="scientific">Rhizobium leguminosarum bv. viciae</name>
    <dbReference type="NCBI Taxonomy" id="387"/>
    <lineage>
        <taxon>Bacteria</taxon>
        <taxon>Pseudomonadati</taxon>
        <taxon>Pseudomonadota</taxon>
        <taxon>Alphaproteobacteria</taxon>
        <taxon>Hyphomicrobiales</taxon>
        <taxon>Rhizobiaceae</taxon>
        <taxon>Rhizobium/Agrobacterium group</taxon>
        <taxon>Rhizobium</taxon>
    </lineage>
</organism>
<keyword evidence="2" id="KW-0378">Hydrolase</keyword>
<evidence type="ECO:0000259" key="1">
    <source>
        <dbReference type="Pfam" id="PF04909"/>
    </source>
</evidence>
<dbReference type="PANTHER" id="PTHR35563:SF2">
    <property type="entry name" value="BARREL METAL-DEPENDENT HYDROLASE, PUTATIVE (AFU_ORTHOLOGUE AFUA_1G16240)-RELATED"/>
    <property type="match status" value="1"/>
</dbReference>
<dbReference type="EMBL" id="SJLU01000001">
    <property type="protein sequence ID" value="TBX97724.1"/>
    <property type="molecule type" value="Genomic_DNA"/>
</dbReference>
<dbReference type="SUPFAM" id="SSF51556">
    <property type="entry name" value="Metallo-dependent hydrolases"/>
    <property type="match status" value="1"/>
</dbReference>
<dbReference type="PANTHER" id="PTHR35563">
    <property type="entry name" value="BARREL METAL-DEPENDENT HYDROLASE, PUTATIVE (AFU_ORTHOLOGUE AFUA_1G16240)-RELATED"/>
    <property type="match status" value="1"/>
</dbReference>
<dbReference type="Pfam" id="PF04909">
    <property type="entry name" value="Amidohydro_2"/>
    <property type="match status" value="1"/>
</dbReference>
<dbReference type="InterPro" id="IPR052358">
    <property type="entry name" value="Aro_Compnd_Degr_Hydrolases"/>
</dbReference>
<dbReference type="RefSeq" id="WP_131600517.1">
    <property type="nucleotide sequence ID" value="NZ_SJLU01000001.1"/>
</dbReference>